<evidence type="ECO:0000256" key="2">
    <source>
        <dbReference type="ARBA" id="ARBA00023125"/>
    </source>
</evidence>
<evidence type="ECO:0000259" key="5">
    <source>
        <dbReference type="PROSITE" id="PS51118"/>
    </source>
</evidence>
<proteinExistence type="predicted"/>
<protein>
    <submittedName>
        <fullName evidence="6">Winged helix-turn-helix transcriptional regulator</fullName>
    </submittedName>
</protein>
<name>A0AB39RQU1_9ACTN</name>
<feature type="region of interest" description="Disordered" evidence="4">
    <location>
        <begin position="108"/>
        <end position="143"/>
    </location>
</feature>
<evidence type="ECO:0000256" key="3">
    <source>
        <dbReference type="ARBA" id="ARBA00023163"/>
    </source>
</evidence>
<dbReference type="SUPFAM" id="SSF46785">
    <property type="entry name" value="Winged helix' DNA-binding domain"/>
    <property type="match status" value="1"/>
</dbReference>
<keyword evidence="2" id="KW-0238">DNA-binding</keyword>
<dbReference type="RefSeq" id="WP_369251299.1">
    <property type="nucleotide sequence ID" value="NZ_CP163443.1"/>
</dbReference>
<feature type="domain" description="HTH hxlR-type" evidence="5">
    <location>
        <begin position="15"/>
        <end position="112"/>
    </location>
</feature>
<evidence type="ECO:0000313" key="6">
    <source>
        <dbReference type="EMBL" id="XDQ58245.1"/>
    </source>
</evidence>
<evidence type="ECO:0000256" key="1">
    <source>
        <dbReference type="ARBA" id="ARBA00023015"/>
    </source>
</evidence>
<dbReference type="PANTHER" id="PTHR33204:SF18">
    <property type="entry name" value="TRANSCRIPTIONAL REGULATORY PROTEIN"/>
    <property type="match status" value="1"/>
</dbReference>
<gene>
    <name evidence="6" type="ORF">AB5J53_44740</name>
</gene>
<dbReference type="PANTHER" id="PTHR33204">
    <property type="entry name" value="TRANSCRIPTIONAL REGULATOR, MARR FAMILY"/>
    <property type="match status" value="1"/>
</dbReference>
<dbReference type="InterPro" id="IPR036388">
    <property type="entry name" value="WH-like_DNA-bd_sf"/>
</dbReference>
<accession>A0AB39RQU1</accession>
<dbReference type="InterPro" id="IPR002577">
    <property type="entry name" value="HTH_HxlR"/>
</dbReference>
<dbReference type="PROSITE" id="PS51118">
    <property type="entry name" value="HTH_HXLR"/>
    <property type="match status" value="1"/>
</dbReference>
<dbReference type="AlphaFoldDB" id="A0AB39RQU1"/>
<keyword evidence="1" id="KW-0805">Transcription regulation</keyword>
<evidence type="ECO:0000256" key="4">
    <source>
        <dbReference type="SAM" id="MobiDB-lite"/>
    </source>
</evidence>
<dbReference type="EMBL" id="CP163443">
    <property type="protein sequence ID" value="XDQ58245.1"/>
    <property type="molecule type" value="Genomic_DNA"/>
</dbReference>
<dbReference type="Pfam" id="PF01638">
    <property type="entry name" value="HxlR"/>
    <property type="match status" value="1"/>
</dbReference>
<dbReference type="Gene3D" id="1.10.10.10">
    <property type="entry name" value="Winged helix-like DNA-binding domain superfamily/Winged helix DNA-binding domain"/>
    <property type="match status" value="1"/>
</dbReference>
<keyword evidence="3" id="KW-0804">Transcription</keyword>
<dbReference type="GO" id="GO:0003677">
    <property type="term" value="F:DNA binding"/>
    <property type="evidence" value="ECO:0007669"/>
    <property type="project" value="UniProtKB-KW"/>
</dbReference>
<reference evidence="6" key="1">
    <citation type="submission" date="2024-07" db="EMBL/GenBank/DDBJ databases">
        <authorList>
            <person name="Yu S.T."/>
        </authorList>
    </citation>
    <scope>NUCLEOTIDE SEQUENCE</scope>
    <source>
        <strain evidence="6">R41</strain>
    </source>
</reference>
<sequence>MANFDTFAADGTRICSIADALELIGDRWSLLVVREIGFDVHRFDQIRTRTGAPRQMVAARLRKLEEVGVVERRKYQDRPERYEYLLTGAGRALLPVLAELRQWGQRYAPSRPVHHPDGNRMGGVEDGNPPQPSPPEPLTDANP</sequence>
<dbReference type="InterPro" id="IPR036390">
    <property type="entry name" value="WH_DNA-bd_sf"/>
</dbReference>
<organism evidence="6">
    <name type="scientific">Streptomyces sp. R41</name>
    <dbReference type="NCBI Taxonomy" id="3238632"/>
    <lineage>
        <taxon>Bacteria</taxon>
        <taxon>Bacillati</taxon>
        <taxon>Actinomycetota</taxon>
        <taxon>Actinomycetes</taxon>
        <taxon>Kitasatosporales</taxon>
        <taxon>Streptomycetaceae</taxon>
        <taxon>Streptomyces</taxon>
    </lineage>
</organism>